<dbReference type="OMA" id="AWVQERW"/>
<dbReference type="HOGENOM" id="CLU_075851_0_0_1"/>
<keyword evidence="2" id="KW-1185">Reference proteome</keyword>
<evidence type="ECO:0000313" key="2">
    <source>
        <dbReference type="Proteomes" id="UP000028545"/>
    </source>
</evidence>
<dbReference type="AlphaFoldDB" id="A0A084G2B6"/>
<dbReference type="KEGG" id="sapo:SAPIO_CDS7626"/>
<dbReference type="Proteomes" id="UP000028545">
    <property type="component" value="Unassembled WGS sequence"/>
</dbReference>
<dbReference type="EMBL" id="JOWA01000110">
    <property type="protein sequence ID" value="KEZ41478.1"/>
    <property type="molecule type" value="Genomic_DNA"/>
</dbReference>
<organism evidence="1 2">
    <name type="scientific">Pseudallescheria apiosperma</name>
    <name type="common">Scedosporium apiospermum</name>
    <dbReference type="NCBI Taxonomy" id="563466"/>
    <lineage>
        <taxon>Eukaryota</taxon>
        <taxon>Fungi</taxon>
        <taxon>Dikarya</taxon>
        <taxon>Ascomycota</taxon>
        <taxon>Pezizomycotina</taxon>
        <taxon>Sordariomycetes</taxon>
        <taxon>Hypocreomycetidae</taxon>
        <taxon>Microascales</taxon>
        <taxon>Microascaceae</taxon>
        <taxon>Scedosporium</taxon>
    </lineage>
</organism>
<accession>A0A084G2B6</accession>
<evidence type="ECO:0008006" key="3">
    <source>
        <dbReference type="Google" id="ProtNLM"/>
    </source>
</evidence>
<evidence type="ECO:0000313" key="1">
    <source>
        <dbReference type="EMBL" id="KEZ41478.1"/>
    </source>
</evidence>
<gene>
    <name evidence="1" type="ORF">SAPIO_CDS7626</name>
</gene>
<dbReference type="InterPro" id="IPR011008">
    <property type="entry name" value="Dimeric_a/b-barrel"/>
</dbReference>
<dbReference type="RefSeq" id="XP_016641277.1">
    <property type="nucleotide sequence ID" value="XM_016789450.1"/>
</dbReference>
<proteinExistence type="predicted"/>
<dbReference type="Gene3D" id="3.30.70.100">
    <property type="match status" value="1"/>
</dbReference>
<dbReference type="VEuPathDB" id="FungiDB:SAPIO_CDS7626"/>
<protein>
    <recommendedName>
        <fullName evidence="3">ABM domain-containing protein</fullName>
    </recommendedName>
</protein>
<comment type="caution">
    <text evidence="1">The sequence shown here is derived from an EMBL/GenBank/DDBJ whole genome shotgun (WGS) entry which is preliminary data.</text>
</comment>
<sequence>MARIKQSSRKRSVPPVITWTRFHLPQEQQLPTWSVDQTPGHINVHHGPLIGVRGCKRVWLGRMVEDPEQAAYIIEWATQDDAKNFQSSPACAEFLQNLPEYDNSQVSIDSSLGLEKITLSEASSSLSTMSPRFLLLNPIIDILRPDVEDRVTFTAFLVPGKVDSPLGLWRDHFRTPFYSFMPPGYESLTFSGRARDTFSATWFHVLSEDSWVEKKFGKLEEQTAHDGEGGRTIICQFHLWPTRWGGTPEKEAASVADPEGRKRWNQVIARVMPPATAWVQERWDIHRILRCDPLPVEPPEEGPEFE</sequence>
<reference evidence="1 2" key="1">
    <citation type="journal article" date="2014" name="Genome Announc.">
        <title>Draft genome sequence of the pathogenic fungus Scedosporium apiospermum.</title>
        <authorList>
            <person name="Vandeputte P."/>
            <person name="Ghamrawi S."/>
            <person name="Rechenmann M."/>
            <person name="Iltis A."/>
            <person name="Giraud S."/>
            <person name="Fleury M."/>
            <person name="Thornton C."/>
            <person name="Delhaes L."/>
            <person name="Meyer W."/>
            <person name="Papon N."/>
            <person name="Bouchara J.P."/>
        </authorList>
    </citation>
    <scope>NUCLEOTIDE SEQUENCE [LARGE SCALE GENOMIC DNA]</scope>
    <source>
        <strain evidence="1 2">IHEM 14462</strain>
    </source>
</reference>
<name>A0A084G2B6_PSEDA</name>
<dbReference type="GeneID" id="27726698"/>
<dbReference type="OrthoDB" id="5142818at2759"/>
<dbReference type="SUPFAM" id="SSF54909">
    <property type="entry name" value="Dimeric alpha+beta barrel"/>
    <property type="match status" value="1"/>
</dbReference>